<comment type="caution">
    <text evidence="2">The sequence shown here is derived from an EMBL/GenBank/DDBJ whole genome shotgun (WGS) entry which is preliminary data.</text>
</comment>
<keyword evidence="1" id="KW-0472">Membrane</keyword>
<gene>
    <name evidence="2" type="ORF">AHMF7605_02220</name>
</gene>
<accession>A0A2T2YA64</accession>
<organism evidence="2 3">
    <name type="scientific">Adhaeribacter arboris</name>
    <dbReference type="NCBI Taxonomy" id="2072846"/>
    <lineage>
        <taxon>Bacteria</taxon>
        <taxon>Pseudomonadati</taxon>
        <taxon>Bacteroidota</taxon>
        <taxon>Cytophagia</taxon>
        <taxon>Cytophagales</taxon>
        <taxon>Hymenobacteraceae</taxon>
        <taxon>Adhaeribacter</taxon>
    </lineage>
</organism>
<evidence type="ECO:0000313" key="2">
    <source>
        <dbReference type="EMBL" id="PSR52421.1"/>
    </source>
</evidence>
<dbReference type="AlphaFoldDB" id="A0A2T2YA64"/>
<evidence type="ECO:0000313" key="3">
    <source>
        <dbReference type="Proteomes" id="UP000240357"/>
    </source>
</evidence>
<keyword evidence="1" id="KW-0812">Transmembrane</keyword>
<keyword evidence="1" id="KW-1133">Transmembrane helix</keyword>
<reference evidence="2 3" key="1">
    <citation type="submission" date="2018-03" db="EMBL/GenBank/DDBJ databases">
        <title>Adhaeribacter sp. HMF7605 Genome sequencing and assembly.</title>
        <authorList>
            <person name="Kang H."/>
            <person name="Kang J."/>
            <person name="Cha I."/>
            <person name="Kim H."/>
            <person name="Joh K."/>
        </authorList>
    </citation>
    <scope>NUCLEOTIDE SEQUENCE [LARGE SCALE GENOMIC DNA]</scope>
    <source>
        <strain evidence="2 3">HMF7605</strain>
    </source>
</reference>
<dbReference type="Proteomes" id="UP000240357">
    <property type="component" value="Unassembled WGS sequence"/>
</dbReference>
<dbReference type="EMBL" id="PYFT01000001">
    <property type="protein sequence ID" value="PSR52421.1"/>
    <property type="molecule type" value="Genomic_DNA"/>
</dbReference>
<protein>
    <submittedName>
        <fullName evidence="2">Uncharacterized protein</fullName>
    </submittedName>
</protein>
<proteinExistence type="predicted"/>
<keyword evidence="3" id="KW-1185">Reference proteome</keyword>
<sequence>MYECLYECFLSIKELLIILTSIGSFFAIIIPLINSLKSYIDARQDKKFEYYHKLIDEFIGGD</sequence>
<name>A0A2T2YA64_9BACT</name>
<evidence type="ECO:0000256" key="1">
    <source>
        <dbReference type="SAM" id="Phobius"/>
    </source>
</evidence>
<feature type="transmembrane region" description="Helical" evidence="1">
    <location>
        <begin position="15"/>
        <end position="36"/>
    </location>
</feature>